<keyword evidence="10 16" id="KW-0411">Iron-sulfur</keyword>
<dbReference type="Pfam" id="PF23116">
    <property type="entry name" value="HHD_RTEL1"/>
    <property type="match status" value="1"/>
</dbReference>
<evidence type="ECO:0000256" key="8">
    <source>
        <dbReference type="ARBA" id="ARBA00022840"/>
    </source>
</evidence>
<dbReference type="GO" id="GO:0005634">
    <property type="term" value="C:nucleus"/>
    <property type="evidence" value="ECO:0007669"/>
    <property type="project" value="UniProtKB-SubCell"/>
</dbReference>
<keyword evidence="7 16" id="KW-0347">Helicase</keyword>
<dbReference type="GO" id="GO:0070182">
    <property type="term" value="F:DNA polymerase binding"/>
    <property type="evidence" value="ECO:0007669"/>
    <property type="project" value="TreeGrafter"/>
</dbReference>
<dbReference type="GO" id="GO:0003677">
    <property type="term" value="F:DNA binding"/>
    <property type="evidence" value="ECO:0007669"/>
    <property type="project" value="UniProtKB-UniRule"/>
</dbReference>
<dbReference type="SMART" id="SM00488">
    <property type="entry name" value="DEXDc2"/>
    <property type="match status" value="1"/>
</dbReference>
<dbReference type="Pfam" id="PF23109">
    <property type="entry name" value="ARCH_RTEL1"/>
    <property type="match status" value="1"/>
</dbReference>
<keyword evidence="5 16" id="KW-0227">DNA damage</keyword>
<dbReference type="NCBIfam" id="TIGR00604">
    <property type="entry name" value="rad3"/>
    <property type="match status" value="1"/>
</dbReference>
<dbReference type="Gene3D" id="3.40.50.300">
    <property type="entry name" value="P-loop containing nucleotide triphosphate hydrolases"/>
    <property type="match status" value="2"/>
</dbReference>
<reference evidence="17" key="1">
    <citation type="submission" date="2020-03" db="EMBL/GenBank/DDBJ databases">
        <title>Melopsittacus undulatus (budgerigar) genome, bMelUnd1, maternal haplotype with Z.</title>
        <authorList>
            <person name="Gedman G."/>
            <person name="Mountcastle J."/>
            <person name="Haase B."/>
            <person name="Formenti G."/>
            <person name="Wright T."/>
            <person name="Apodaca J."/>
            <person name="Pelan S."/>
            <person name="Chow W."/>
            <person name="Rhie A."/>
            <person name="Howe K."/>
            <person name="Fedrigo O."/>
            <person name="Jarvis E.D."/>
        </authorList>
    </citation>
    <scope>NUCLEOTIDE SEQUENCE [LARGE SCALE GENOMIC DNA]</scope>
</reference>
<evidence type="ECO:0000256" key="13">
    <source>
        <dbReference type="ARBA" id="ARBA00023235"/>
    </source>
</evidence>
<dbReference type="Ensembl" id="ENSMUNT00000035017.1">
    <property type="protein sequence ID" value="ENSMUNP00000025775.1"/>
    <property type="gene ID" value="ENSMUNG00000021436.1"/>
</dbReference>
<keyword evidence="12 16" id="KW-0234">DNA repair</keyword>
<keyword evidence="8 16" id="KW-0067">ATP-binding</keyword>
<keyword evidence="4 16" id="KW-0547">Nucleotide-binding</keyword>
<comment type="subcellular location">
    <subcellularLocation>
        <location evidence="1 16">Nucleus</location>
    </subcellularLocation>
</comment>
<dbReference type="EC" id="5.6.2.-" evidence="16"/>
<dbReference type="FunFam" id="3.40.50.300:FF:000691">
    <property type="entry name" value="Regulator of telomere elongation helicase 1"/>
    <property type="match status" value="1"/>
</dbReference>
<comment type="function">
    <text evidence="16">A probable ATP-dependent DNA helicase implicated in telomere-length regulation, DNA repair and the maintenance of genomic stability. Acts as an anti-recombinase to counteract toxic recombination and limit crossover during meiosis. Regulates meiotic recombination and crossover homeostasis by physically dissociating strand invasion events and thereby promotes noncrossover repair by meiotic synthesis dependent strand annealing (SDSA) as well as disassembly of D loop recombination intermediates. Also disassembles T loops and prevents telomere fragility by counteracting telomeric G4-DNA structures, which together ensure the dynamics and stability of the telomere.</text>
</comment>
<dbReference type="PANTHER" id="PTHR11472:SF34">
    <property type="entry name" value="REGULATOR OF TELOMERE ELONGATION HELICASE 1"/>
    <property type="match status" value="1"/>
</dbReference>
<evidence type="ECO:0000256" key="4">
    <source>
        <dbReference type="ARBA" id="ARBA00022741"/>
    </source>
</evidence>
<comment type="similarity">
    <text evidence="16">Belongs to the helicase family. RAD3/XPD subfamily.</text>
</comment>
<dbReference type="Pfam" id="PF13307">
    <property type="entry name" value="Helicase_C_2"/>
    <property type="match status" value="1"/>
</dbReference>
<dbReference type="GO" id="GO:0051539">
    <property type="term" value="F:4 iron, 4 sulfur cluster binding"/>
    <property type="evidence" value="ECO:0007669"/>
    <property type="project" value="UniProtKB-UniRule"/>
</dbReference>
<proteinExistence type="inferred from homology"/>
<dbReference type="InterPro" id="IPR057498">
    <property type="entry name" value="Rtel1_ARCH"/>
</dbReference>
<keyword evidence="3 16" id="KW-0479">Metal-binding</keyword>
<dbReference type="InterPro" id="IPR006555">
    <property type="entry name" value="ATP-dep_Helicase_C"/>
</dbReference>
<keyword evidence="9 16" id="KW-0408">Iron</keyword>
<evidence type="ECO:0000256" key="6">
    <source>
        <dbReference type="ARBA" id="ARBA00022801"/>
    </source>
</evidence>
<dbReference type="InterPro" id="IPR030845">
    <property type="entry name" value="RTEL1"/>
</dbReference>
<evidence type="ECO:0000256" key="14">
    <source>
        <dbReference type="ARBA" id="ARBA00023242"/>
    </source>
</evidence>
<dbReference type="PANTHER" id="PTHR11472">
    <property type="entry name" value="DNA REPAIR DEAD HELICASE RAD3/XP-D SUBFAMILY MEMBER"/>
    <property type="match status" value="1"/>
</dbReference>
<keyword evidence="13 16" id="KW-0413">Isomerase</keyword>
<evidence type="ECO:0000256" key="10">
    <source>
        <dbReference type="ARBA" id="ARBA00023014"/>
    </source>
</evidence>
<sequence length="952" mass="107890">MPKVQLNGITVDFPFQPYACQEAYMAKVLECLQKKVNGVLESPTGTGKTLCLLCSSLAWQEHYKDAISARKIAQRLNGEELFPGPSWGNVAPNDDIPTYYTDVPKIIYASRTHSQLTQVINELKNTVYRPKVCVLGSRDQLCIHPEVRRMESNYMQIYTCRKKVMARACHFYNNVEGEFGVEVKPCFGEGEFVLSLNRACPYYLSRSLKQQADIIFMPYNYLLDSKSRKAHSLDLRGTVVILDEAHNVERLCEESSSFDLTPYDLASAIDTVDVVLEEQAKVVQQNEVNAEFNMELASSGLNMELEDIAKIKKILLQLESAIDEVELPPDDSGVTKEGSYIFDLFAKAQITFQTKSSLLESLEQILQYLSGRKCEFDSCFTQTFLCNAGKWDSALSGERRRKVHIHLDDSNQKKKQKTDVWSSSSTKKEKTLSYWCFSPGYSMHELVRQGVRTIILTSGTLSPLSSFTMEMQIPFPVRLENPHVIDKHQLWVGIISKGPDGTVLTSTYERRFSEDYLSSLGKTLGNLVRVVPDGLLVFFSSYPVMDKSLEYWREHDFTSRIEEVKTMFVEPRNKGSFSEVIDAYYNRVVCPKSSGAAFLAVCRGKASEGLDFADRNGRGVIITGLPFPPRMDPRVVLKMQFLDEMRRCGAGSQYLSGREWYYQQASRAVNQAIGRVIRHRQDYGAIFLCDERFTAGNVRCKLPSWVRPYVNVYDNFGHAVRSVSIFYRAAQEAVTTEDGVSSLCMEYEPKAILPKRPRIGLLDALEHSEKSSEDARRLSTLSLQHEKRLADEQKGGRKRINSLLALATLARAALYLATVKSILSKERYKLFTMALQDYKLRDDFIAVLSQLSALFIDDKNNHVLLRDFYQFIRPYHKKQFHEACSSLTGEGCGYKPEHGLPWEEQDLTTPSIGEKPVSAPDTELDLKQGGFCLLTWLCSAGNFMLNKATVAR</sequence>
<comment type="caution">
    <text evidence="16">Lacks conserved residue(s) required for the propagation of feature annotation.</text>
</comment>
<evidence type="ECO:0000313" key="18">
    <source>
        <dbReference type="Proteomes" id="UP000694405"/>
    </source>
</evidence>
<dbReference type="InterPro" id="IPR027417">
    <property type="entry name" value="P-loop_NTPase"/>
</dbReference>
<dbReference type="FunFam" id="3.40.50.300:FF:000431">
    <property type="entry name" value="Regulator of telomere elongation helicase 1"/>
    <property type="match status" value="1"/>
</dbReference>
<reference evidence="17" key="2">
    <citation type="submission" date="2025-08" db="UniProtKB">
        <authorList>
            <consortium name="Ensembl"/>
        </authorList>
    </citation>
    <scope>IDENTIFICATION</scope>
</reference>
<dbReference type="InterPro" id="IPR006554">
    <property type="entry name" value="Helicase-like_DEXD_c2"/>
</dbReference>
<dbReference type="CDD" id="cd17970">
    <property type="entry name" value="DEAHc_FancJ"/>
    <property type="match status" value="1"/>
</dbReference>
<dbReference type="SUPFAM" id="SSF52540">
    <property type="entry name" value="P-loop containing nucleoside triphosphate hydrolases"/>
    <property type="match status" value="2"/>
</dbReference>
<evidence type="ECO:0000256" key="3">
    <source>
        <dbReference type="ARBA" id="ARBA00022723"/>
    </source>
</evidence>
<feature type="binding site" evidence="16">
    <location>
        <position position="142"/>
    </location>
    <ligand>
        <name>[4Fe-4S] cluster</name>
        <dbReference type="ChEBI" id="CHEBI:49883"/>
    </ligand>
</feature>
<dbReference type="GO" id="GO:1904430">
    <property type="term" value="P:negative regulation of t-circle formation"/>
    <property type="evidence" value="ECO:0007669"/>
    <property type="project" value="TreeGrafter"/>
</dbReference>
<dbReference type="GO" id="GO:0006260">
    <property type="term" value="P:DNA replication"/>
    <property type="evidence" value="ECO:0007669"/>
    <property type="project" value="InterPro"/>
</dbReference>
<dbReference type="AlphaFoldDB" id="A0A8V5H3H9"/>
<evidence type="ECO:0000256" key="7">
    <source>
        <dbReference type="ARBA" id="ARBA00022806"/>
    </source>
</evidence>
<dbReference type="GO" id="GO:0046872">
    <property type="term" value="F:metal ion binding"/>
    <property type="evidence" value="ECO:0007669"/>
    <property type="project" value="UniProtKB-UniRule"/>
</dbReference>
<evidence type="ECO:0000256" key="5">
    <source>
        <dbReference type="ARBA" id="ARBA00022763"/>
    </source>
</evidence>
<comment type="catalytic activity">
    <reaction evidence="15 16">
        <text>ATP + H2O = ADP + phosphate + H(+)</text>
        <dbReference type="Rhea" id="RHEA:13065"/>
        <dbReference type="ChEBI" id="CHEBI:15377"/>
        <dbReference type="ChEBI" id="CHEBI:15378"/>
        <dbReference type="ChEBI" id="CHEBI:30616"/>
        <dbReference type="ChEBI" id="CHEBI:43474"/>
        <dbReference type="ChEBI" id="CHEBI:456216"/>
    </reaction>
</comment>
<evidence type="ECO:0000256" key="2">
    <source>
        <dbReference type="ARBA" id="ARBA00022485"/>
    </source>
</evidence>
<dbReference type="PROSITE" id="PS51193">
    <property type="entry name" value="HELICASE_ATP_BIND_2"/>
    <property type="match status" value="1"/>
</dbReference>
<feature type="binding site" evidence="16">
    <location>
        <position position="200"/>
    </location>
    <ligand>
        <name>[4Fe-4S] cluster</name>
        <dbReference type="ChEBI" id="CHEBI:49883"/>
    </ligand>
</feature>
<keyword evidence="18" id="KW-1185">Reference proteome</keyword>
<evidence type="ECO:0000256" key="1">
    <source>
        <dbReference type="ARBA" id="ARBA00004123"/>
    </source>
</evidence>
<dbReference type="GO" id="GO:0006281">
    <property type="term" value="P:DNA repair"/>
    <property type="evidence" value="ECO:0007669"/>
    <property type="project" value="UniProtKB-UniRule"/>
</dbReference>
<keyword evidence="11 16" id="KW-0238">DNA-binding</keyword>
<dbReference type="GO" id="GO:0006310">
    <property type="term" value="P:DNA recombination"/>
    <property type="evidence" value="ECO:0007669"/>
    <property type="project" value="InterPro"/>
</dbReference>
<name>A0A8V5H3H9_MELUD</name>
<dbReference type="CDD" id="cd13932">
    <property type="entry name" value="HN_RTEL1"/>
    <property type="match status" value="1"/>
</dbReference>
<dbReference type="GO" id="GO:0090657">
    <property type="term" value="P:telomeric loop disassembly"/>
    <property type="evidence" value="ECO:0007669"/>
    <property type="project" value="TreeGrafter"/>
</dbReference>
<dbReference type="InterPro" id="IPR010614">
    <property type="entry name" value="RAD3-like_helicase_DEAD"/>
</dbReference>
<dbReference type="GO" id="GO:0010569">
    <property type="term" value="P:regulation of double-strand break repair via homologous recombination"/>
    <property type="evidence" value="ECO:0007669"/>
    <property type="project" value="UniProtKB-UniRule"/>
</dbReference>
<evidence type="ECO:0000313" key="17">
    <source>
        <dbReference type="Ensembl" id="ENSMUNP00000025775.1"/>
    </source>
</evidence>
<dbReference type="GO" id="GO:0016818">
    <property type="term" value="F:hydrolase activity, acting on acid anhydrides, in phosphorus-containing anhydrides"/>
    <property type="evidence" value="ECO:0007669"/>
    <property type="project" value="InterPro"/>
</dbReference>
<dbReference type="InterPro" id="IPR049909">
    <property type="entry name" value="Rtel1_HHD"/>
</dbReference>
<dbReference type="GO" id="GO:0005524">
    <property type="term" value="F:ATP binding"/>
    <property type="evidence" value="ECO:0007669"/>
    <property type="project" value="UniProtKB-UniRule"/>
</dbReference>
<dbReference type="InterPro" id="IPR045028">
    <property type="entry name" value="DinG/Rad3-like"/>
</dbReference>
<feature type="binding site" evidence="16">
    <location>
        <position position="169"/>
    </location>
    <ligand>
        <name>[4Fe-4S] cluster</name>
        <dbReference type="ChEBI" id="CHEBI:49883"/>
    </ligand>
</feature>
<evidence type="ECO:0000256" key="16">
    <source>
        <dbReference type="HAMAP-Rule" id="MF_03065"/>
    </source>
</evidence>
<dbReference type="InterPro" id="IPR013020">
    <property type="entry name" value="Rad3/Chl1-like"/>
</dbReference>
<dbReference type="InterPro" id="IPR014013">
    <property type="entry name" value="Helic_SF1/SF2_ATP-bd_DinG/Rad3"/>
</dbReference>
<reference evidence="17" key="3">
    <citation type="submission" date="2025-09" db="UniProtKB">
        <authorList>
            <consortium name="Ensembl"/>
        </authorList>
    </citation>
    <scope>IDENTIFICATION</scope>
</reference>
<feature type="binding site" evidence="16">
    <location>
        <position position="160"/>
    </location>
    <ligand>
        <name>[4Fe-4S] cluster</name>
        <dbReference type="ChEBI" id="CHEBI:49883"/>
    </ligand>
</feature>
<gene>
    <name evidence="17" type="primary">LOC101871037</name>
    <name evidence="16" type="synonym">RTEL1</name>
</gene>
<protein>
    <recommendedName>
        <fullName evidence="16">Regulator of telomere elongation helicase 1</fullName>
        <ecNumber evidence="16">5.6.2.-</ecNumber>
    </recommendedName>
</protein>
<keyword evidence="14 16" id="KW-0539">Nucleus</keyword>
<evidence type="ECO:0000256" key="12">
    <source>
        <dbReference type="ARBA" id="ARBA00023204"/>
    </source>
</evidence>
<evidence type="ECO:0000256" key="11">
    <source>
        <dbReference type="ARBA" id="ARBA00023125"/>
    </source>
</evidence>
<dbReference type="Pfam" id="PF06733">
    <property type="entry name" value="DEAD_2"/>
    <property type="match status" value="1"/>
</dbReference>
<dbReference type="GO" id="GO:0045910">
    <property type="term" value="P:negative regulation of DNA recombination"/>
    <property type="evidence" value="ECO:0007669"/>
    <property type="project" value="TreeGrafter"/>
</dbReference>
<feature type="short sequence motif" description="Nuclear localization signal" evidence="16">
    <location>
        <begin position="148"/>
        <end position="164"/>
    </location>
</feature>
<evidence type="ECO:0000256" key="9">
    <source>
        <dbReference type="ARBA" id="ARBA00023004"/>
    </source>
</evidence>
<evidence type="ECO:0000256" key="15">
    <source>
        <dbReference type="ARBA" id="ARBA00049360"/>
    </source>
</evidence>
<keyword evidence="2 16" id="KW-0004">4Fe-4S</keyword>
<dbReference type="HAMAP" id="MF_03065">
    <property type="entry name" value="RTEL1"/>
    <property type="match status" value="1"/>
</dbReference>
<accession>A0A8V5H3H9</accession>
<dbReference type="Gene3D" id="1.20.1160.20">
    <property type="match status" value="1"/>
</dbReference>
<keyword evidence="6 16" id="KW-0378">Hydrolase</keyword>
<dbReference type="Proteomes" id="UP000694405">
    <property type="component" value="Chromosome 10"/>
</dbReference>
<dbReference type="GO" id="GO:0003678">
    <property type="term" value="F:DNA helicase activity"/>
    <property type="evidence" value="ECO:0007669"/>
    <property type="project" value="UniProtKB-UniRule"/>
</dbReference>
<dbReference type="CDD" id="cd18788">
    <property type="entry name" value="SF2_C_XPD"/>
    <property type="match status" value="1"/>
</dbReference>
<organism evidence="17 18">
    <name type="scientific">Melopsittacus undulatus</name>
    <name type="common">Budgerigar</name>
    <name type="synonym">Psittacus undulatus</name>
    <dbReference type="NCBI Taxonomy" id="13146"/>
    <lineage>
        <taxon>Eukaryota</taxon>
        <taxon>Metazoa</taxon>
        <taxon>Chordata</taxon>
        <taxon>Craniata</taxon>
        <taxon>Vertebrata</taxon>
        <taxon>Euteleostomi</taxon>
        <taxon>Archelosauria</taxon>
        <taxon>Archosauria</taxon>
        <taxon>Dinosauria</taxon>
        <taxon>Saurischia</taxon>
        <taxon>Theropoda</taxon>
        <taxon>Coelurosauria</taxon>
        <taxon>Aves</taxon>
        <taxon>Neognathae</taxon>
        <taxon>Neoaves</taxon>
        <taxon>Telluraves</taxon>
        <taxon>Australaves</taxon>
        <taxon>Psittaciformes</taxon>
        <taxon>Psittaculidae</taxon>
        <taxon>Melopsittacus</taxon>
    </lineage>
</organism>
<dbReference type="SMART" id="SM00491">
    <property type="entry name" value="HELICc2"/>
    <property type="match status" value="1"/>
</dbReference>